<feature type="compositionally biased region" description="Pro residues" evidence="1">
    <location>
        <begin position="35"/>
        <end position="44"/>
    </location>
</feature>
<evidence type="ECO:0000256" key="1">
    <source>
        <dbReference type="SAM" id="MobiDB-lite"/>
    </source>
</evidence>
<sequence>MAPTNLPPPYNESPDDNASFTPPTPDPPSLSSAPPQVPRTPTRPPHTYSYRTPDRSGHTLSWAKAGAETQGVSSASPRRLIPKSKPRTKKGGYVVFCNLQIGAFRLWDDVLPLVTRVPNSLYQGYPTLLDAQAAFKDAQERGWTRALALAPDGSMTAPLVPPPSPANPQQGSNPLHAGRVADSFWYVVYHGITPGVYASSLECSLNTQGLSGALSSLAVGGPVPYLHLNIHSMRARAQTRQIPRDTKVLDIICRRRRVLLADPNQS</sequence>
<accession>A0AAD7MUN2</accession>
<dbReference type="Proteomes" id="UP001215598">
    <property type="component" value="Unassembled WGS sequence"/>
</dbReference>
<evidence type="ECO:0000313" key="3">
    <source>
        <dbReference type="Proteomes" id="UP001215598"/>
    </source>
</evidence>
<comment type="caution">
    <text evidence="2">The sequence shown here is derived from an EMBL/GenBank/DDBJ whole genome shotgun (WGS) entry which is preliminary data.</text>
</comment>
<dbReference type="EMBL" id="JARKIB010000153">
    <property type="protein sequence ID" value="KAJ7731414.1"/>
    <property type="molecule type" value="Genomic_DNA"/>
</dbReference>
<gene>
    <name evidence="2" type="ORF">B0H16DRAFT_1733353</name>
</gene>
<reference evidence="2" key="1">
    <citation type="submission" date="2023-03" db="EMBL/GenBank/DDBJ databases">
        <title>Massive genome expansion in bonnet fungi (Mycena s.s.) driven by repeated elements and novel gene families across ecological guilds.</title>
        <authorList>
            <consortium name="Lawrence Berkeley National Laboratory"/>
            <person name="Harder C.B."/>
            <person name="Miyauchi S."/>
            <person name="Viragh M."/>
            <person name="Kuo A."/>
            <person name="Thoen E."/>
            <person name="Andreopoulos B."/>
            <person name="Lu D."/>
            <person name="Skrede I."/>
            <person name="Drula E."/>
            <person name="Henrissat B."/>
            <person name="Morin E."/>
            <person name="Kohler A."/>
            <person name="Barry K."/>
            <person name="LaButti K."/>
            <person name="Morin E."/>
            <person name="Salamov A."/>
            <person name="Lipzen A."/>
            <person name="Mereny Z."/>
            <person name="Hegedus B."/>
            <person name="Baldrian P."/>
            <person name="Stursova M."/>
            <person name="Weitz H."/>
            <person name="Taylor A."/>
            <person name="Grigoriev I.V."/>
            <person name="Nagy L.G."/>
            <person name="Martin F."/>
            <person name="Kauserud H."/>
        </authorList>
    </citation>
    <scope>NUCLEOTIDE SEQUENCE</scope>
    <source>
        <strain evidence="2">CBHHK182m</strain>
    </source>
</reference>
<evidence type="ECO:0000313" key="2">
    <source>
        <dbReference type="EMBL" id="KAJ7731414.1"/>
    </source>
</evidence>
<feature type="region of interest" description="Disordered" evidence="1">
    <location>
        <begin position="1"/>
        <end position="85"/>
    </location>
</feature>
<feature type="compositionally biased region" description="Pro residues" evidence="1">
    <location>
        <begin position="1"/>
        <end position="11"/>
    </location>
</feature>
<proteinExistence type="predicted"/>
<name>A0AAD7MUN2_9AGAR</name>
<keyword evidence="3" id="KW-1185">Reference proteome</keyword>
<organism evidence="2 3">
    <name type="scientific">Mycena metata</name>
    <dbReference type="NCBI Taxonomy" id="1033252"/>
    <lineage>
        <taxon>Eukaryota</taxon>
        <taxon>Fungi</taxon>
        <taxon>Dikarya</taxon>
        <taxon>Basidiomycota</taxon>
        <taxon>Agaricomycotina</taxon>
        <taxon>Agaricomycetes</taxon>
        <taxon>Agaricomycetidae</taxon>
        <taxon>Agaricales</taxon>
        <taxon>Marasmiineae</taxon>
        <taxon>Mycenaceae</taxon>
        <taxon>Mycena</taxon>
    </lineage>
</organism>
<protein>
    <submittedName>
        <fullName evidence="2">Uncharacterized protein</fullName>
    </submittedName>
</protein>
<dbReference type="AlphaFoldDB" id="A0AAD7MUN2"/>